<proteinExistence type="predicted"/>
<gene>
    <name evidence="1" type="ORF">DFH45_000453</name>
</gene>
<organism evidence="1 2">
    <name type="scientific">Clostridium beijerinckii</name>
    <name type="common">Clostridium MP</name>
    <dbReference type="NCBI Taxonomy" id="1520"/>
    <lineage>
        <taxon>Bacteria</taxon>
        <taxon>Bacillati</taxon>
        <taxon>Bacillota</taxon>
        <taxon>Clostridia</taxon>
        <taxon>Eubacteriales</taxon>
        <taxon>Clostridiaceae</taxon>
        <taxon>Clostridium</taxon>
    </lineage>
</organism>
<name>A0A9Q5CBR1_CLOBE</name>
<evidence type="ECO:0000313" key="1">
    <source>
        <dbReference type="EMBL" id="NRV07490.1"/>
    </source>
</evidence>
<accession>A0A9Q5CBR1</accession>
<protein>
    <submittedName>
        <fullName evidence="1">Uncharacterized protein</fullName>
    </submittedName>
</protein>
<dbReference type="Proteomes" id="UP000821656">
    <property type="component" value="Unassembled WGS sequence"/>
</dbReference>
<dbReference type="EMBL" id="JABSXK010000001">
    <property type="protein sequence ID" value="NRV07490.1"/>
    <property type="molecule type" value="Genomic_DNA"/>
</dbReference>
<evidence type="ECO:0000313" key="2">
    <source>
        <dbReference type="Proteomes" id="UP000821656"/>
    </source>
</evidence>
<reference evidence="1" key="1">
    <citation type="submission" date="2020-05" db="EMBL/GenBank/DDBJ databases">
        <title>Genomic insights into acetone-butanol-ethanol (ABE) fermentation by sequencing solventogenic clostridia strains.</title>
        <authorList>
            <person name="Brown S."/>
        </authorList>
    </citation>
    <scope>NUCLEOTIDE SEQUENCE</scope>
    <source>
        <strain evidence="1">DJ126</strain>
    </source>
</reference>
<sequence length="35" mass="3731">MASVVGNGDPKAALMSSDKLYESIVLLQKKVGHPF</sequence>
<dbReference type="AlphaFoldDB" id="A0A9Q5CBR1"/>
<comment type="caution">
    <text evidence="1">The sequence shown here is derived from an EMBL/GenBank/DDBJ whole genome shotgun (WGS) entry which is preliminary data.</text>
</comment>